<dbReference type="SUPFAM" id="SSF50939">
    <property type="entry name" value="Sialidases"/>
    <property type="match status" value="1"/>
</dbReference>
<dbReference type="InterPro" id="IPR036278">
    <property type="entry name" value="Sialidase_sf"/>
</dbReference>
<keyword evidence="1" id="KW-1133">Transmembrane helix</keyword>
<reference evidence="3" key="1">
    <citation type="submission" date="2017-03" db="EMBL/GenBank/DDBJ databases">
        <authorList>
            <person name="Herbold C."/>
        </authorList>
    </citation>
    <scope>NUCLEOTIDE SEQUENCE [LARGE SCALE GENOMIC DNA]</scope>
</reference>
<dbReference type="EMBL" id="LT841358">
    <property type="protein sequence ID" value="SMH70358.1"/>
    <property type="molecule type" value="Genomic_DNA"/>
</dbReference>
<evidence type="ECO:0000256" key="1">
    <source>
        <dbReference type="SAM" id="Phobius"/>
    </source>
</evidence>
<keyword evidence="1" id="KW-0472">Membrane</keyword>
<name>A0A2H1FC72_9ARCH</name>
<sequence length="96" mass="10697">MDDGTSFGDAVKLTDGKQDYFQKQMISYGNNVYVAIDTAFPGDDLFLAASHDGGNTFENLVSLNHKTSIPEFSFVVPILLISIISVIVFHRIHFRK</sequence>
<organism evidence="2 3">
    <name type="scientific">Candidatus Nitrosotalea okcheonensis</name>
    <dbReference type="NCBI Taxonomy" id="1903276"/>
    <lineage>
        <taxon>Archaea</taxon>
        <taxon>Nitrososphaerota</taxon>
        <taxon>Nitrososphaeria</taxon>
        <taxon>Nitrosotaleales</taxon>
        <taxon>Nitrosotaleaceae</taxon>
        <taxon>Nitrosotalea</taxon>
    </lineage>
</organism>
<dbReference type="Proteomes" id="UP000230607">
    <property type="component" value="Chromosome 1"/>
</dbReference>
<keyword evidence="3" id="KW-1185">Reference proteome</keyword>
<feature type="transmembrane region" description="Helical" evidence="1">
    <location>
        <begin position="72"/>
        <end position="92"/>
    </location>
</feature>
<accession>A0A2H1FC72</accession>
<gene>
    <name evidence="2" type="ORF">NCS_10165</name>
</gene>
<evidence type="ECO:0000313" key="3">
    <source>
        <dbReference type="Proteomes" id="UP000230607"/>
    </source>
</evidence>
<dbReference type="AlphaFoldDB" id="A0A2H1FC72"/>
<proteinExistence type="predicted"/>
<keyword evidence="1" id="KW-0812">Transmembrane</keyword>
<evidence type="ECO:0000313" key="2">
    <source>
        <dbReference type="EMBL" id="SMH70358.1"/>
    </source>
</evidence>
<protein>
    <submittedName>
        <fullName evidence="2">Uncharacterized protein</fullName>
    </submittedName>
</protein>
<dbReference type="RefSeq" id="WP_157926518.1">
    <property type="nucleotide sequence ID" value="NZ_LT841358.1"/>
</dbReference>